<evidence type="ECO:0000313" key="3">
    <source>
        <dbReference type="EMBL" id="OWK37913.1"/>
    </source>
</evidence>
<proteinExistence type="predicted"/>
<keyword evidence="1" id="KW-0472">Membrane</keyword>
<feature type="transmembrane region" description="Helical" evidence="1">
    <location>
        <begin position="78"/>
        <end position="99"/>
    </location>
</feature>
<evidence type="ECO:0000313" key="4">
    <source>
        <dbReference type="Proteomes" id="UP000214646"/>
    </source>
</evidence>
<organism evidence="3 4">
    <name type="scientific">Fimbriiglobus ruber</name>
    <dbReference type="NCBI Taxonomy" id="1908690"/>
    <lineage>
        <taxon>Bacteria</taxon>
        <taxon>Pseudomonadati</taxon>
        <taxon>Planctomycetota</taxon>
        <taxon>Planctomycetia</taxon>
        <taxon>Gemmatales</taxon>
        <taxon>Gemmataceae</taxon>
        <taxon>Fimbriiglobus</taxon>
    </lineage>
</organism>
<comment type="caution">
    <text evidence="3">The sequence shown here is derived from an EMBL/GenBank/DDBJ whole genome shotgun (WGS) entry which is preliminary data.</text>
</comment>
<dbReference type="OrthoDB" id="275567at2"/>
<protein>
    <recommendedName>
        <fullName evidence="2">Type VI secretion system component TssM1 N-terminal domain-containing protein</fullName>
    </recommendedName>
</protein>
<keyword evidence="4" id="KW-1185">Reference proteome</keyword>
<gene>
    <name evidence="3" type="ORF">FRUB_07033</name>
</gene>
<dbReference type="AlphaFoldDB" id="A0A225DAC0"/>
<name>A0A225DAC0_9BACT</name>
<dbReference type="Pfam" id="PF14331">
    <property type="entry name" value="IcmF-related_N"/>
    <property type="match status" value="1"/>
</dbReference>
<feature type="domain" description="Type VI secretion system component TssM1 N-terminal" evidence="2">
    <location>
        <begin position="290"/>
        <end position="529"/>
    </location>
</feature>
<reference evidence="4" key="1">
    <citation type="submission" date="2017-06" db="EMBL/GenBank/DDBJ databases">
        <title>Genome analysis of Fimbriiglobus ruber SP5, the first member of the order Planctomycetales with confirmed chitinolytic capability.</title>
        <authorList>
            <person name="Ravin N.V."/>
            <person name="Rakitin A.L."/>
            <person name="Ivanova A.A."/>
            <person name="Beletsky A.V."/>
            <person name="Kulichevskaya I.S."/>
            <person name="Mardanov A.V."/>
            <person name="Dedysh S.N."/>
        </authorList>
    </citation>
    <scope>NUCLEOTIDE SEQUENCE [LARGE SCALE GENOMIC DNA]</scope>
    <source>
        <strain evidence="4">SP5</strain>
    </source>
</reference>
<dbReference type="InterPro" id="IPR025743">
    <property type="entry name" value="TssM1_N"/>
</dbReference>
<feature type="transmembrane region" description="Helical" evidence="1">
    <location>
        <begin position="6"/>
        <end position="26"/>
    </location>
</feature>
<dbReference type="EMBL" id="NIDE01000014">
    <property type="protein sequence ID" value="OWK37913.1"/>
    <property type="molecule type" value="Genomic_DNA"/>
</dbReference>
<keyword evidence="1" id="KW-1133">Transmembrane helix</keyword>
<dbReference type="RefSeq" id="WP_088257745.1">
    <property type="nucleotide sequence ID" value="NZ_NIDE01000014.1"/>
</dbReference>
<accession>A0A225DAC0</accession>
<evidence type="ECO:0000259" key="2">
    <source>
        <dbReference type="Pfam" id="PF14331"/>
    </source>
</evidence>
<feature type="transmembrane region" description="Helical" evidence="1">
    <location>
        <begin position="38"/>
        <end position="58"/>
    </location>
</feature>
<feature type="transmembrane region" description="Helical" evidence="1">
    <location>
        <begin position="527"/>
        <end position="548"/>
    </location>
</feature>
<sequence length="555" mass="62159">MQSLIYFFVAFVDKIRSLVGLVLPMFRDAADFRSWPVWLRALATVIVFWVIFYGLYWLNGLAIVQHYLKQYAPDYVRAVYLPLVFALLCVLSWIGYFWWKLFNAEDAAEYPDIAAAWEEAVRRLGQEGIRVGDVPLYLVVGRPETGDDALFVASNQKIKIRVPNTMVAPVRVFAGQDAVFVTCSGASTWGTFVDRLANPDEVAANADARGTGAGAFTITPGQALAGVDEKLQEEFYELLRLQSDRPLTAAEEERLYELGDILQAAKAALARRVTLTPEDRTNGPRRLAYLCRLIARDRRPWCPVNGALVLVPWAALETDELCATAVGVLSGDLSVARTTFRQRYPMYVMVCDLEQASGFDEFRRGFKRDDLKLRIGQRIPLMPDRPPEEMPGVLEAVAEWVRLNVMPSFVLNWLRLEWPPENRHTNQFVPTYNRKLFQFLFDLFVRGPRLGRVLARGLPVETAGGADDDPAAALPLVGGCYFAATGREERNQAFVAGVFQKLTESQDAVAWSRAALADDRVYARWAVLAYLAAFLLAAATAAGVYWQFFRGRGAG</sequence>
<keyword evidence="1" id="KW-0812">Transmembrane</keyword>
<dbReference type="Proteomes" id="UP000214646">
    <property type="component" value="Unassembled WGS sequence"/>
</dbReference>
<evidence type="ECO:0000256" key="1">
    <source>
        <dbReference type="SAM" id="Phobius"/>
    </source>
</evidence>